<evidence type="ECO:0000313" key="1">
    <source>
        <dbReference type="EMBL" id="GIX86142.1"/>
    </source>
</evidence>
<organism evidence="1 2">
    <name type="scientific">Caerostris extrusa</name>
    <name type="common">Bark spider</name>
    <name type="synonym">Caerostris bankana</name>
    <dbReference type="NCBI Taxonomy" id="172846"/>
    <lineage>
        <taxon>Eukaryota</taxon>
        <taxon>Metazoa</taxon>
        <taxon>Ecdysozoa</taxon>
        <taxon>Arthropoda</taxon>
        <taxon>Chelicerata</taxon>
        <taxon>Arachnida</taxon>
        <taxon>Araneae</taxon>
        <taxon>Araneomorphae</taxon>
        <taxon>Entelegynae</taxon>
        <taxon>Araneoidea</taxon>
        <taxon>Araneidae</taxon>
        <taxon>Caerostris</taxon>
    </lineage>
</organism>
<dbReference type="Proteomes" id="UP001054945">
    <property type="component" value="Unassembled WGS sequence"/>
</dbReference>
<protein>
    <submittedName>
        <fullName evidence="1">Uncharacterized protein</fullName>
    </submittedName>
</protein>
<dbReference type="AlphaFoldDB" id="A0AAV4NSP5"/>
<comment type="caution">
    <text evidence="1">The sequence shown here is derived from an EMBL/GenBank/DDBJ whole genome shotgun (WGS) entry which is preliminary data.</text>
</comment>
<keyword evidence="2" id="KW-1185">Reference proteome</keyword>
<sequence length="117" mass="13200">MTGPASCIDMQVEHDYQKCSFSIHSVLEEMRERIFSSLTVTNRPDPNWTRNNAFLRSHLRHPRCGGLSNSSAVRCPQVCAHFDLGRPTEVGAIWREKARGCFVGRPIDAIEVGGWGW</sequence>
<name>A0AAV4NSP5_CAEEX</name>
<gene>
    <name evidence="1" type="ORF">CEXT_188891</name>
</gene>
<accession>A0AAV4NSP5</accession>
<proteinExistence type="predicted"/>
<reference evidence="1 2" key="1">
    <citation type="submission" date="2021-06" db="EMBL/GenBank/DDBJ databases">
        <title>Caerostris extrusa draft genome.</title>
        <authorList>
            <person name="Kono N."/>
            <person name="Arakawa K."/>
        </authorList>
    </citation>
    <scope>NUCLEOTIDE SEQUENCE [LARGE SCALE GENOMIC DNA]</scope>
</reference>
<evidence type="ECO:0000313" key="2">
    <source>
        <dbReference type="Proteomes" id="UP001054945"/>
    </source>
</evidence>
<dbReference type="EMBL" id="BPLR01021115">
    <property type="protein sequence ID" value="GIX86142.1"/>
    <property type="molecule type" value="Genomic_DNA"/>
</dbReference>